<reference evidence="7 8" key="1">
    <citation type="submission" date="2009-05" db="EMBL/GenBank/DDBJ databases">
        <authorList>
            <person name="Setubal J.C."/>
            <person name="Boyle S."/>
            <person name="Crasta O.R."/>
            <person name="Gillespie J.J."/>
            <person name="Kenyon R.W."/>
            <person name="Lu J."/>
            <person name="Mane S."/>
            <person name="Nagrani S."/>
            <person name="Shallom J.M."/>
            <person name="Shallom S."/>
            <person name="Shukla M."/>
            <person name="Snyder E.E."/>
            <person name="Sobral B.W."/>
            <person name="Wattam A.R."/>
            <person name="Will R."/>
            <person name="Williams K."/>
            <person name="Yoo H."/>
            <person name="Munk C."/>
            <person name="Tapia R."/>
            <person name="Green L."/>
            <person name="Rogers Y."/>
            <person name="Detter J.C."/>
            <person name="Bruce D."/>
            <person name="Brettin T.S."/>
            <person name="Tsolis R."/>
        </authorList>
    </citation>
    <scope>NUCLEOTIDE SEQUENCE [LARGE SCALE GENOMIC DNA]</scope>
    <source>
        <strain evidence="7 8">LMG 3301</strain>
    </source>
</reference>
<proteinExistence type="inferred from homology"/>
<keyword evidence="6" id="KW-0067">ATP-binding</keyword>
<keyword evidence="3 6" id="KW-0521">NADP</keyword>
<dbReference type="PANTHER" id="PTHR20275:SF0">
    <property type="entry name" value="NAD KINASE"/>
    <property type="match status" value="1"/>
</dbReference>
<dbReference type="InterPro" id="IPR017438">
    <property type="entry name" value="ATP-NAD_kinase_N"/>
</dbReference>
<evidence type="ECO:0000256" key="4">
    <source>
        <dbReference type="ARBA" id="ARBA00023027"/>
    </source>
</evidence>
<comment type="catalytic activity">
    <reaction evidence="5 6">
        <text>NAD(+) + ATP = ADP + NADP(+) + H(+)</text>
        <dbReference type="Rhea" id="RHEA:18629"/>
        <dbReference type="ChEBI" id="CHEBI:15378"/>
        <dbReference type="ChEBI" id="CHEBI:30616"/>
        <dbReference type="ChEBI" id="CHEBI:57540"/>
        <dbReference type="ChEBI" id="CHEBI:58349"/>
        <dbReference type="ChEBI" id="CHEBI:456216"/>
        <dbReference type="EC" id="2.7.1.23"/>
    </reaction>
</comment>
<accession>C4WHJ8</accession>
<evidence type="ECO:0000256" key="3">
    <source>
        <dbReference type="ARBA" id="ARBA00022857"/>
    </source>
</evidence>
<dbReference type="SUPFAM" id="SSF111331">
    <property type="entry name" value="NAD kinase/diacylglycerol kinase-like"/>
    <property type="match status" value="1"/>
</dbReference>
<dbReference type="Pfam" id="PF20143">
    <property type="entry name" value="NAD_kinase_C"/>
    <property type="match status" value="1"/>
</dbReference>
<keyword evidence="4 6" id="KW-0520">NAD</keyword>
<feature type="binding site" evidence="6">
    <location>
        <begin position="181"/>
        <end position="186"/>
    </location>
    <ligand>
        <name>NAD(+)</name>
        <dbReference type="ChEBI" id="CHEBI:57540"/>
    </ligand>
</feature>
<dbReference type="Proteomes" id="UP000004386">
    <property type="component" value="Unassembled WGS sequence"/>
</dbReference>
<keyword evidence="6" id="KW-0963">Cytoplasm</keyword>
<evidence type="ECO:0000256" key="1">
    <source>
        <dbReference type="ARBA" id="ARBA00022679"/>
    </source>
</evidence>
<sequence>MIANSGLRKQWQTCQSWAGFGTVNMEDKSLALHFLSSGTEESLLAQKDLVARYGHVAAEDADIIVALGGDGTMLQALRDFMSSGTPIYGMNRGSVGFLMNEFSVDDLPARILAAQMETIRPLVMVAETESGQSFEALAINEVSLFRQSYQAAKIRITIDGKVRLDELVCDGVMVATPAGSTAYNLSAQGPILPLEAPLLALTPVSPFRPRRWGGALLPKHVTVRMDLLETEKRPVNAVADNNEVKSVRSVTVREAPNSQVAILFDRNHSWG</sequence>
<dbReference type="GO" id="GO:0005524">
    <property type="term" value="F:ATP binding"/>
    <property type="evidence" value="ECO:0007669"/>
    <property type="project" value="UniProtKB-KW"/>
</dbReference>
<dbReference type="PANTHER" id="PTHR20275">
    <property type="entry name" value="NAD KINASE"/>
    <property type="match status" value="1"/>
</dbReference>
<keyword evidence="2 6" id="KW-0418">Kinase</keyword>
<dbReference type="EC" id="2.7.1.23" evidence="6"/>
<dbReference type="Gene3D" id="3.40.50.10330">
    <property type="entry name" value="Probable inorganic polyphosphate/atp-NAD kinase, domain 1"/>
    <property type="match status" value="1"/>
</dbReference>
<organism evidence="7 8">
    <name type="scientific">Brucella intermedia LMG 3301</name>
    <dbReference type="NCBI Taxonomy" id="641118"/>
    <lineage>
        <taxon>Bacteria</taxon>
        <taxon>Pseudomonadati</taxon>
        <taxon>Pseudomonadota</taxon>
        <taxon>Alphaproteobacteria</taxon>
        <taxon>Hyphomicrobiales</taxon>
        <taxon>Brucellaceae</taxon>
        <taxon>Brucella/Ochrobactrum group</taxon>
        <taxon>Brucella</taxon>
    </lineage>
</organism>
<feature type="binding site" evidence="6">
    <location>
        <position position="242"/>
    </location>
    <ligand>
        <name>NAD(+)</name>
        <dbReference type="ChEBI" id="CHEBI:57540"/>
    </ligand>
</feature>
<dbReference type="HOGENOM" id="CLU_073319_0_0_5"/>
<evidence type="ECO:0000256" key="5">
    <source>
        <dbReference type="ARBA" id="ARBA00047925"/>
    </source>
</evidence>
<dbReference type="InterPro" id="IPR002504">
    <property type="entry name" value="NADK"/>
</dbReference>
<comment type="caution">
    <text evidence="6">Lacks conserved residue(s) required for the propagation of feature annotation.</text>
</comment>
<feature type="binding site" evidence="6">
    <location>
        <position position="178"/>
    </location>
    <ligand>
        <name>NAD(+)</name>
        <dbReference type="ChEBI" id="CHEBI:57540"/>
    </ligand>
</feature>
<dbReference type="InterPro" id="IPR017437">
    <property type="entry name" value="ATP-NAD_kinase_PpnK-typ_C"/>
</dbReference>
<feature type="binding site" evidence="6">
    <location>
        <begin position="140"/>
        <end position="141"/>
    </location>
    <ligand>
        <name>NAD(+)</name>
        <dbReference type="ChEBI" id="CHEBI:57540"/>
    </ligand>
</feature>
<dbReference type="Pfam" id="PF01513">
    <property type="entry name" value="NAD_kinase"/>
    <property type="match status" value="1"/>
</dbReference>
<dbReference type="AlphaFoldDB" id="C4WHJ8"/>
<comment type="cofactor">
    <cofactor evidence="6">
        <name>a divalent metal cation</name>
        <dbReference type="ChEBI" id="CHEBI:60240"/>
    </cofactor>
</comment>
<dbReference type="GO" id="GO:0051287">
    <property type="term" value="F:NAD binding"/>
    <property type="evidence" value="ECO:0007669"/>
    <property type="project" value="UniProtKB-ARBA"/>
</dbReference>
<dbReference type="GO" id="GO:0006741">
    <property type="term" value="P:NADP+ biosynthetic process"/>
    <property type="evidence" value="ECO:0007669"/>
    <property type="project" value="UniProtKB-UniRule"/>
</dbReference>
<gene>
    <name evidence="6" type="primary">nadK</name>
    <name evidence="7" type="ORF">OINT_1001038</name>
</gene>
<keyword evidence="6" id="KW-0547">Nucleotide-binding</keyword>
<comment type="similarity">
    <text evidence="6">Belongs to the NAD kinase family.</text>
</comment>
<feature type="active site" description="Proton acceptor" evidence="6">
    <location>
        <position position="70"/>
    </location>
</feature>
<dbReference type="Gene3D" id="2.60.200.30">
    <property type="entry name" value="Probable inorganic polyphosphate/atp-NAD kinase, domain 2"/>
    <property type="match status" value="1"/>
</dbReference>
<dbReference type="EMBL" id="ACQA01000001">
    <property type="protein sequence ID" value="EEQ95650.1"/>
    <property type="molecule type" value="Genomic_DNA"/>
</dbReference>
<name>C4WHJ8_9HYPH</name>
<dbReference type="InterPro" id="IPR016064">
    <property type="entry name" value="NAD/diacylglycerol_kinase_sf"/>
</dbReference>
<feature type="binding site" evidence="6">
    <location>
        <begin position="70"/>
        <end position="71"/>
    </location>
    <ligand>
        <name>NAD(+)</name>
        <dbReference type="ChEBI" id="CHEBI:57540"/>
    </ligand>
</feature>
<comment type="subcellular location">
    <subcellularLocation>
        <location evidence="6">Cytoplasm</location>
    </subcellularLocation>
</comment>
<evidence type="ECO:0000313" key="7">
    <source>
        <dbReference type="EMBL" id="EEQ95650.1"/>
    </source>
</evidence>
<keyword evidence="1 6" id="KW-0808">Transferase</keyword>
<comment type="caution">
    <text evidence="7">The sequence shown here is derived from an EMBL/GenBank/DDBJ whole genome shotgun (WGS) entry which is preliminary data.</text>
</comment>
<dbReference type="HAMAP" id="MF_00361">
    <property type="entry name" value="NAD_kinase"/>
    <property type="match status" value="1"/>
</dbReference>
<dbReference type="GO" id="GO:0003951">
    <property type="term" value="F:NAD+ kinase activity"/>
    <property type="evidence" value="ECO:0007669"/>
    <property type="project" value="UniProtKB-UniRule"/>
</dbReference>
<evidence type="ECO:0000256" key="6">
    <source>
        <dbReference type="HAMAP-Rule" id="MF_00361"/>
    </source>
</evidence>
<dbReference type="NCBIfam" id="NF003406">
    <property type="entry name" value="PRK04761.1"/>
    <property type="match status" value="1"/>
</dbReference>
<dbReference type="GO" id="GO:0046872">
    <property type="term" value="F:metal ion binding"/>
    <property type="evidence" value="ECO:0007669"/>
    <property type="project" value="UniProtKB-UniRule"/>
</dbReference>
<protein>
    <recommendedName>
        <fullName evidence="6">NAD kinase</fullName>
        <ecNumber evidence="6">2.7.1.23</ecNumber>
    </recommendedName>
    <alternativeName>
        <fullName evidence="6">ATP-dependent NAD kinase</fullName>
    </alternativeName>
</protein>
<dbReference type="GO" id="GO:0019674">
    <property type="term" value="P:NAD+ metabolic process"/>
    <property type="evidence" value="ECO:0007669"/>
    <property type="project" value="InterPro"/>
</dbReference>
<feature type="binding site" evidence="6">
    <location>
        <position position="170"/>
    </location>
    <ligand>
        <name>NAD(+)</name>
        <dbReference type="ChEBI" id="CHEBI:57540"/>
    </ligand>
</feature>
<evidence type="ECO:0000313" key="8">
    <source>
        <dbReference type="Proteomes" id="UP000004386"/>
    </source>
</evidence>
<comment type="function">
    <text evidence="6">Involved in the regulation of the intracellular balance of NAD and NADP, and is a key enzyme in the biosynthesis of NADP. Catalyzes specifically the phosphorylation on 2'-hydroxyl of the adenosine moiety of NAD to yield NADP.</text>
</comment>
<evidence type="ECO:0000256" key="2">
    <source>
        <dbReference type="ARBA" id="ARBA00022777"/>
    </source>
</evidence>
<dbReference type="GO" id="GO:0005737">
    <property type="term" value="C:cytoplasm"/>
    <property type="evidence" value="ECO:0007669"/>
    <property type="project" value="UniProtKB-SubCell"/>
</dbReference>